<dbReference type="EMBL" id="CP071448">
    <property type="protein sequence ID" value="QSW91190.1"/>
    <property type="molecule type" value="Genomic_DNA"/>
</dbReference>
<organism evidence="2 3">
    <name type="scientific">Flavobacterium endoglycinae</name>
    <dbReference type="NCBI Taxonomy" id="2816357"/>
    <lineage>
        <taxon>Bacteria</taxon>
        <taxon>Pseudomonadati</taxon>
        <taxon>Bacteroidota</taxon>
        <taxon>Flavobacteriia</taxon>
        <taxon>Flavobacteriales</taxon>
        <taxon>Flavobacteriaceae</taxon>
        <taxon>Flavobacterium</taxon>
    </lineage>
</organism>
<proteinExistence type="predicted"/>
<reference evidence="2 3" key="1">
    <citation type="submission" date="2021-03" db="EMBL/GenBank/DDBJ databases">
        <title>Flavobacterium kribbensis sp. nov, an endophytic bacteria, isolated from soybean.</title>
        <authorList>
            <person name="Lee J."/>
            <person name="Seo J."/>
        </authorList>
    </citation>
    <scope>NUCLEOTIDE SEQUENCE [LARGE SCALE GENOMIC DNA]</scope>
    <source>
        <strain evidence="2 3">BB8</strain>
    </source>
</reference>
<evidence type="ECO:0008006" key="4">
    <source>
        <dbReference type="Google" id="ProtNLM"/>
    </source>
</evidence>
<dbReference type="Proteomes" id="UP000663440">
    <property type="component" value="Chromosome"/>
</dbReference>
<sequence length="218" mass="26150">MTRIILNRTILGVMFFYTICILIGIFLKLKIKNEDYYTVFKDLLPFIFALPAAYLVFCFQRRNEYLKALRTVYSLLIQVNTEFMEYTYYNKQCQKKYIKLKFCTSKAIEEIRSVYENIDEVFGISDGLYPFEPLKEMYLDDIDELHNGDFSEGNNEIIRKKHYSKWKKIRINFIVELERTQAAFPITKFKRRKKSFNQKIINKSNKLKNNFIGKVVHT</sequence>
<keyword evidence="3" id="KW-1185">Reference proteome</keyword>
<feature type="transmembrane region" description="Helical" evidence="1">
    <location>
        <begin position="43"/>
        <end position="60"/>
    </location>
</feature>
<dbReference type="RefSeq" id="WP_207298311.1">
    <property type="nucleotide sequence ID" value="NZ_CP071448.1"/>
</dbReference>
<accession>A0ABX7QJC1</accession>
<protein>
    <recommendedName>
        <fullName evidence="4">SMODS-associated NUDIX domain-containing protein</fullName>
    </recommendedName>
</protein>
<keyword evidence="1" id="KW-1133">Transmembrane helix</keyword>
<feature type="transmembrane region" description="Helical" evidence="1">
    <location>
        <begin position="12"/>
        <end position="31"/>
    </location>
</feature>
<evidence type="ECO:0000313" key="3">
    <source>
        <dbReference type="Proteomes" id="UP000663440"/>
    </source>
</evidence>
<gene>
    <name evidence="2" type="ORF">J0383_10390</name>
</gene>
<evidence type="ECO:0000256" key="1">
    <source>
        <dbReference type="SAM" id="Phobius"/>
    </source>
</evidence>
<name>A0ABX7QJC1_9FLAO</name>
<evidence type="ECO:0000313" key="2">
    <source>
        <dbReference type="EMBL" id="QSW91190.1"/>
    </source>
</evidence>
<keyword evidence="1" id="KW-0812">Transmembrane</keyword>
<keyword evidence="1" id="KW-0472">Membrane</keyword>